<dbReference type="PROSITE" id="PS50977">
    <property type="entry name" value="HTH_TETR_2"/>
    <property type="match status" value="1"/>
</dbReference>
<evidence type="ECO:0000313" key="6">
    <source>
        <dbReference type="EMBL" id="GAA3972058.1"/>
    </source>
</evidence>
<reference evidence="7" key="1">
    <citation type="journal article" date="2019" name="Int. J. Syst. Evol. Microbiol.">
        <title>The Global Catalogue of Microorganisms (GCM) 10K type strain sequencing project: providing services to taxonomists for standard genome sequencing and annotation.</title>
        <authorList>
            <consortium name="The Broad Institute Genomics Platform"/>
            <consortium name="The Broad Institute Genome Sequencing Center for Infectious Disease"/>
            <person name="Wu L."/>
            <person name="Ma J."/>
        </authorList>
    </citation>
    <scope>NUCLEOTIDE SEQUENCE [LARGE SCALE GENOMIC DNA]</scope>
    <source>
        <strain evidence="7">JCM 17555</strain>
    </source>
</reference>
<dbReference type="PANTHER" id="PTHR47506">
    <property type="entry name" value="TRANSCRIPTIONAL REGULATORY PROTEIN"/>
    <property type="match status" value="1"/>
</dbReference>
<evidence type="ECO:0000256" key="4">
    <source>
        <dbReference type="PROSITE-ProRule" id="PRU00335"/>
    </source>
</evidence>
<dbReference type="InterPro" id="IPR036271">
    <property type="entry name" value="Tet_transcr_reg_TetR-rel_C_sf"/>
</dbReference>
<organism evidence="6 7">
    <name type="scientific">Allohahella marinimesophila</name>
    <dbReference type="NCBI Taxonomy" id="1054972"/>
    <lineage>
        <taxon>Bacteria</taxon>
        <taxon>Pseudomonadati</taxon>
        <taxon>Pseudomonadota</taxon>
        <taxon>Gammaproteobacteria</taxon>
        <taxon>Oceanospirillales</taxon>
        <taxon>Hahellaceae</taxon>
        <taxon>Allohahella</taxon>
    </lineage>
</organism>
<dbReference type="SUPFAM" id="SSF46689">
    <property type="entry name" value="Homeodomain-like"/>
    <property type="match status" value="1"/>
</dbReference>
<dbReference type="InterPro" id="IPR001647">
    <property type="entry name" value="HTH_TetR"/>
</dbReference>
<dbReference type="Pfam" id="PF00440">
    <property type="entry name" value="TetR_N"/>
    <property type="match status" value="1"/>
</dbReference>
<keyword evidence="3" id="KW-0804">Transcription</keyword>
<accession>A0ABP7PVP9</accession>
<feature type="domain" description="HTH tetR-type" evidence="5">
    <location>
        <begin position="4"/>
        <end position="64"/>
    </location>
</feature>
<keyword evidence="7" id="KW-1185">Reference proteome</keyword>
<gene>
    <name evidence="6" type="ORF">GCM10022278_31760</name>
</gene>
<keyword evidence="2 4" id="KW-0238">DNA-binding</keyword>
<evidence type="ECO:0000256" key="3">
    <source>
        <dbReference type="ARBA" id="ARBA00023163"/>
    </source>
</evidence>
<proteinExistence type="predicted"/>
<evidence type="ECO:0000256" key="2">
    <source>
        <dbReference type="ARBA" id="ARBA00023125"/>
    </source>
</evidence>
<dbReference type="PANTHER" id="PTHR47506:SF6">
    <property type="entry name" value="HTH-TYPE TRANSCRIPTIONAL REPRESSOR NEMR"/>
    <property type="match status" value="1"/>
</dbReference>
<evidence type="ECO:0000313" key="7">
    <source>
        <dbReference type="Proteomes" id="UP001501337"/>
    </source>
</evidence>
<dbReference type="RefSeq" id="WP_344808155.1">
    <property type="nucleotide sequence ID" value="NZ_BAABBO010000014.1"/>
</dbReference>
<dbReference type="SUPFAM" id="SSF48498">
    <property type="entry name" value="Tetracyclin repressor-like, C-terminal domain"/>
    <property type="match status" value="1"/>
</dbReference>
<feature type="DNA-binding region" description="H-T-H motif" evidence="4">
    <location>
        <begin position="27"/>
        <end position="46"/>
    </location>
</feature>
<comment type="caution">
    <text evidence="6">The sequence shown here is derived from an EMBL/GenBank/DDBJ whole genome shotgun (WGS) entry which is preliminary data.</text>
</comment>
<dbReference type="EMBL" id="BAABBO010000014">
    <property type="protein sequence ID" value="GAA3972058.1"/>
    <property type="molecule type" value="Genomic_DNA"/>
</dbReference>
<dbReference type="Proteomes" id="UP001501337">
    <property type="component" value="Unassembled WGS sequence"/>
</dbReference>
<evidence type="ECO:0000259" key="5">
    <source>
        <dbReference type="PROSITE" id="PS50977"/>
    </source>
</evidence>
<keyword evidence="1" id="KW-0805">Transcription regulation</keyword>
<protein>
    <submittedName>
        <fullName evidence="6">TetR/AcrR family transcriptional regulator</fullName>
    </submittedName>
</protein>
<dbReference type="Pfam" id="PF16925">
    <property type="entry name" value="TetR_C_13"/>
    <property type="match status" value="1"/>
</dbReference>
<dbReference type="PRINTS" id="PR00455">
    <property type="entry name" value="HTHTETR"/>
</dbReference>
<evidence type="ECO:0000256" key="1">
    <source>
        <dbReference type="ARBA" id="ARBA00023015"/>
    </source>
</evidence>
<dbReference type="Gene3D" id="1.10.357.10">
    <property type="entry name" value="Tetracycline Repressor, domain 2"/>
    <property type="match status" value="1"/>
</dbReference>
<name>A0ABP7PVP9_9GAMM</name>
<sequence length="191" mass="21315">MARHSVREQLIDAGLQTLQLNGFNGCAVQDITQAAGVPKGSFYNHFESKEALALQALERFWESGAERRALLSDVSFDPVERLQRHFRALSDAVTIQNFRKGCLIGNFSSEMAQNDEIRQRLASIYASWSRAVESCIQEAADKGRVRPGLAAGSIASFLLNAWEGSVLRAKVEQRRDPLDHFEQVVFASLFN</sequence>
<dbReference type="InterPro" id="IPR011075">
    <property type="entry name" value="TetR_C"/>
</dbReference>
<dbReference type="InterPro" id="IPR009057">
    <property type="entry name" value="Homeodomain-like_sf"/>
</dbReference>